<sequence length="531" mass="57663">MSSFVHVHDVILIRTIQEFSVVPGEIDAVARKALVKASSAAQRGEEVYPRQSSGSDVATMGPPPPPPASISNKLPTNFCAPSISSAGTNPIPKLQSNVKVTIILVMTNTQFEDILNWKEECSRVVKTGGHGSVRDDGSDSSVFQLATMLKSKCVTRRKRGSSSPSSSRASASTLSCQITPAEHRRSLSHICKPSTTTSFFGSIVPPAAGNQSTSLTLAQSNIADSGSPFNNDANLSNDSNFDLPDRNLLHLVMKAQEGVCLNDDAAVYTIVPVPSMPFLELLQAQKSFKVGRKDEYTSVLLTVDRSTKSMVAPAGTFKTCHPTSISRTADSLTTNVNNIPLLQAKAIVAKQCFYREVASNNSALGRRHLALSDELEKSLVECNCLYWATSLMDYTYSFINNVLAHQDSNPEAPPIPRLHVVRCGLALPRSSSDPNTATFIIEERIFGKFVKYINNNCATPRHGLLEEEHLIATFLCCVQHIQYMVSLGLVFLSDFQGAGSFLTDCQVITSKECAASFGDGYSRKFSYSTQM</sequence>
<evidence type="ECO:0000256" key="2">
    <source>
        <dbReference type="ARBA" id="ARBA00022679"/>
    </source>
</evidence>
<accession>F8PKU3</accession>
<keyword evidence="2" id="KW-0808">Transferase</keyword>
<evidence type="ECO:0000256" key="4">
    <source>
        <dbReference type="SAM" id="MobiDB-lite"/>
    </source>
</evidence>
<feature type="region of interest" description="Disordered" evidence="4">
    <location>
        <begin position="154"/>
        <end position="175"/>
    </location>
</feature>
<dbReference type="OrthoDB" id="301415at2759"/>
<dbReference type="InParanoid" id="F8PKU3"/>
<dbReference type="Pfam" id="PF02816">
    <property type="entry name" value="Alpha_kinase"/>
    <property type="match status" value="1"/>
</dbReference>
<reference evidence="7" key="1">
    <citation type="journal article" date="2011" name="Science">
        <title>The plant cell wall-decomposing machinery underlies the functional diversity of forest fungi.</title>
        <authorList>
            <person name="Eastwood D.C."/>
            <person name="Floudas D."/>
            <person name="Binder M."/>
            <person name="Majcherczyk A."/>
            <person name="Schneider P."/>
            <person name="Aerts A."/>
            <person name="Asiegbu F.O."/>
            <person name="Baker S.E."/>
            <person name="Barry K."/>
            <person name="Bendiksby M."/>
            <person name="Blumentritt M."/>
            <person name="Coutinho P.M."/>
            <person name="Cullen D."/>
            <person name="de Vries R.P."/>
            <person name="Gathman A."/>
            <person name="Goodell B."/>
            <person name="Henrissat B."/>
            <person name="Ihrmark K."/>
            <person name="Kauserud H."/>
            <person name="Kohler A."/>
            <person name="LaButti K."/>
            <person name="Lapidus A."/>
            <person name="Lavin J.L."/>
            <person name="Lee Y.-H."/>
            <person name="Lindquist E."/>
            <person name="Lilly W."/>
            <person name="Lucas S."/>
            <person name="Morin E."/>
            <person name="Murat C."/>
            <person name="Oguiza J.A."/>
            <person name="Park J."/>
            <person name="Pisabarro A.G."/>
            <person name="Riley R."/>
            <person name="Rosling A."/>
            <person name="Salamov A."/>
            <person name="Schmidt O."/>
            <person name="Schmutz J."/>
            <person name="Skrede I."/>
            <person name="Stenlid J."/>
            <person name="Wiebenga A."/>
            <person name="Xie X."/>
            <person name="Kuees U."/>
            <person name="Hibbett D.S."/>
            <person name="Hoffmeister D."/>
            <person name="Hoegberg N."/>
            <person name="Martin F."/>
            <person name="Grigoriev I.V."/>
            <person name="Watkinson S.C."/>
        </authorList>
    </citation>
    <scope>NUCLEOTIDE SEQUENCE [LARGE SCALE GENOMIC DNA]</scope>
    <source>
        <strain evidence="7">strain S7.3</strain>
    </source>
</reference>
<dbReference type="InterPro" id="IPR004166">
    <property type="entry name" value="a-kinase_dom"/>
</dbReference>
<evidence type="ECO:0000256" key="1">
    <source>
        <dbReference type="ARBA" id="ARBA00022527"/>
    </source>
</evidence>
<feature type="compositionally biased region" description="Low complexity" evidence="4">
    <location>
        <begin position="161"/>
        <end position="175"/>
    </location>
</feature>
<keyword evidence="7" id="KW-1185">Reference proteome</keyword>
<dbReference type="InterPro" id="IPR011009">
    <property type="entry name" value="Kinase-like_dom_sf"/>
</dbReference>
<keyword evidence="1" id="KW-0723">Serine/threonine-protein kinase</keyword>
<protein>
    <recommendedName>
        <fullName evidence="5">Alpha-type protein kinase domain-containing protein</fullName>
    </recommendedName>
</protein>
<dbReference type="Gene3D" id="3.20.200.10">
    <property type="entry name" value="MHCK/EF2 kinase"/>
    <property type="match status" value="1"/>
</dbReference>
<gene>
    <name evidence="6" type="ORF">SERLA73DRAFT_69721</name>
</gene>
<feature type="domain" description="Alpha-type protein kinase" evidence="5">
    <location>
        <begin position="285"/>
        <end position="531"/>
    </location>
</feature>
<dbReference type="HOGENOM" id="CLU_038621_0_0_1"/>
<feature type="region of interest" description="Disordered" evidence="4">
    <location>
        <begin position="41"/>
        <end position="65"/>
    </location>
</feature>
<evidence type="ECO:0000313" key="7">
    <source>
        <dbReference type="Proteomes" id="UP000008063"/>
    </source>
</evidence>
<dbReference type="GO" id="GO:0004674">
    <property type="term" value="F:protein serine/threonine kinase activity"/>
    <property type="evidence" value="ECO:0007669"/>
    <property type="project" value="UniProtKB-KW"/>
</dbReference>
<dbReference type="STRING" id="936435.F8PKU3"/>
<organism evidence="7">
    <name type="scientific">Serpula lacrymans var. lacrymans (strain S7.3)</name>
    <name type="common">Dry rot fungus</name>
    <dbReference type="NCBI Taxonomy" id="936435"/>
    <lineage>
        <taxon>Eukaryota</taxon>
        <taxon>Fungi</taxon>
        <taxon>Dikarya</taxon>
        <taxon>Basidiomycota</taxon>
        <taxon>Agaricomycotina</taxon>
        <taxon>Agaricomycetes</taxon>
        <taxon>Agaricomycetidae</taxon>
        <taxon>Boletales</taxon>
        <taxon>Coniophorineae</taxon>
        <taxon>Serpulaceae</taxon>
        <taxon>Serpula</taxon>
    </lineage>
</organism>
<evidence type="ECO:0000256" key="3">
    <source>
        <dbReference type="ARBA" id="ARBA00022777"/>
    </source>
</evidence>
<dbReference type="EMBL" id="GL945475">
    <property type="protein sequence ID" value="EGO03902.1"/>
    <property type="molecule type" value="Genomic_DNA"/>
</dbReference>
<name>F8PKU3_SERL3</name>
<dbReference type="OMA" id="VECNCLY"/>
<dbReference type="Proteomes" id="UP000008063">
    <property type="component" value="Unassembled WGS sequence"/>
</dbReference>
<dbReference type="PROSITE" id="PS51158">
    <property type="entry name" value="ALPHA_KINASE"/>
    <property type="match status" value="1"/>
</dbReference>
<evidence type="ECO:0000313" key="6">
    <source>
        <dbReference type="EMBL" id="EGO03902.1"/>
    </source>
</evidence>
<keyword evidence="3" id="KW-0418">Kinase</keyword>
<evidence type="ECO:0000259" key="5">
    <source>
        <dbReference type="PROSITE" id="PS51158"/>
    </source>
</evidence>
<dbReference type="AlphaFoldDB" id="F8PKU3"/>
<proteinExistence type="predicted"/>
<dbReference type="SUPFAM" id="SSF56112">
    <property type="entry name" value="Protein kinase-like (PK-like)"/>
    <property type="match status" value="1"/>
</dbReference>
<dbReference type="GO" id="GO:0005524">
    <property type="term" value="F:ATP binding"/>
    <property type="evidence" value="ECO:0007669"/>
    <property type="project" value="InterPro"/>
</dbReference>